<keyword evidence="4" id="KW-0548">Nucleotidyltransferase</keyword>
<dbReference type="GO" id="GO:0003723">
    <property type="term" value="F:RNA binding"/>
    <property type="evidence" value="ECO:0007669"/>
    <property type="project" value="UniProtKB-KW"/>
</dbReference>
<feature type="non-terminal residue" evidence="13">
    <location>
        <position position="197"/>
    </location>
</feature>
<dbReference type="InterPro" id="IPR043519">
    <property type="entry name" value="NT_sf"/>
</dbReference>
<protein>
    <recommendedName>
        <fullName evidence="14">Poly A polymerase head domain-containing protein</fullName>
    </recommendedName>
</protein>
<keyword evidence="6" id="KW-0547">Nucleotide-binding</keyword>
<dbReference type="GO" id="GO:0046872">
    <property type="term" value="F:metal ion binding"/>
    <property type="evidence" value="ECO:0007669"/>
    <property type="project" value="UniProtKB-KW"/>
</dbReference>
<sequence>MKTYLVGGAVRDAQLGIPIKEKDWVVVGSTPKEMINLGYRQVGSNFPVFLHPDTKEEYALARTERKSGKGHKGFTFHADSNVTLEEDLKRRDLTINAIAQTENGDLIDPYGGLEDIKKKVLKKVSDAFKEDPLRVLRVARLAAKLRYLGFSVEEETMDTMISISNSGELKTLPKERIWQETYKALGERNPEKYFKVL</sequence>
<evidence type="ECO:0000256" key="4">
    <source>
        <dbReference type="ARBA" id="ARBA00022695"/>
    </source>
</evidence>
<evidence type="ECO:0008006" key="14">
    <source>
        <dbReference type="Google" id="ProtNLM"/>
    </source>
</evidence>
<dbReference type="CDD" id="cd05398">
    <property type="entry name" value="NT_ClassII-CCAase"/>
    <property type="match status" value="1"/>
</dbReference>
<dbReference type="GO" id="GO:0042245">
    <property type="term" value="P:RNA repair"/>
    <property type="evidence" value="ECO:0007669"/>
    <property type="project" value="UniProtKB-KW"/>
</dbReference>
<dbReference type="EMBL" id="UINC01196689">
    <property type="protein sequence ID" value="SVE13808.1"/>
    <property type="molecule type" value="Genomic_DNA"/>
</dbReference>
<evidence type="ECO:0000256" key="5">
    <source>
        <dbReference type="ARBA" id="ARBA00022723"/>
    </source>
</evidence>
<name>A0A383B325_9ZZZZ</name>
<evidence type="ECO:0000256" key="6">
    <source>
        <dbReference type="ARBA" id="ARBA00022741"/>
    </source>
</evidence>
<proteinExistence type="predicted"/>
<evidence type="ECO:0000259" key="12">
    <source>
        <dbReference type="Pfam" id="PF12627"/>
    </source>
</evidence>
<dbReference type="PANTHER" id="PTHR47545:SF1">
    <property type="entry name" value="MULTIFUNCTIONAL CCA PROTEIN"/>
    <property type="match status" value="1"/>
</dbReference>
<dbReference type="InterPro" id="IPR002646">
    <property type="entry name" value="PolA_pol_head_dom"/>
</dbReference>
<evidence type="ECO:0000259" key="11">
    <source>
        <dbReference type="Pfam" id="PF01743"/>
    </source>
</evidence>
<gene>
    <name evidence="13" type="ORF">METZ01_LOCUS466662</name>
</gene>
<dbReference type="AlphaFoldDB" id="A0A383B325"/>
<organism evidence="13">
    <name type="scientific">marine metagenome</name>
    <dbReference type="NCBI Taxonomy" id="408172"/>
    <lineage>
        <taxon>unclassified sequences</taxon>
        <taxon>metagenomes</taxon>
        <taxon>ecological metagenomes</taxon>
    </lineage>
</organism>
<dbReference type="Gene3D" id="1.10.3090.10">
    <property type="entry name" value="cca-adding enzyme, domain 2"/>
    <property type="match status" value="1"/>
</dbReference>
<evidence type="ECO:0000256" key="9">
    <source>
        <dbReference type="ARBA" id="ARBA00022842"/>
    </source>
</evidence>
<reference evidence="13" key="1">
    <citation type="submission" date="2018-05" db="EMBL/GenBank/DDBJ databases">
        <authorList>
            <person name="Lanie J.A."/>
            <person name="Ng W.-L."/>
            <person name="Kazmierczak K.M."/>
            <person name="Andrzejewski T.M."/>
            <person name="Davidsen T.M."/>
            <person name="Wayne K.J."/>
            <person name="Tettelin H."/>
            <person name="Glass J.I."/>
            <person name="Rusch D."/>
            <person name="Podicherti R."/>
            <person name="Tsui H.-C.T."/>
            <person name="Winkler M.E."/>
        </authorList>
    </citation>
    <scope>NUCLEOTIDE SEQUENCE</scope>
</reference>
<keyword evidence="8" id="KW-0067">ATP-binding</keyword>
<dbReference type="Pfam" id="PF01743">
    <property type="entry name" value="PolyA_pol"/>
    <property type="match status" value="1"/>
</dbReference>
<dbReference type="Gene3D" id="3.30.460.10">
    <property type="entry name" value="Beta Polymerase, domain 2"/>
    <property type="match status" value="1"/>
</dbReference>
<feature type="domain" description="tRNA nucleotidyltransferase/poly(A) polymerase RNA and SrmB- binding" evidence="12">
    <location>
        <begin position="149"/>
        <end position="197"/>
    </location>
</feature>
<evidence type="ECO:0000256" key="7">
    <source>
        <dbReference type="ARBA" id="ARBA00022800"/>
    </source>
</evidence>
<evidence type="ECO:0000313" key="13">
    <source>
        <dbReference type="EMBL" id="SVE13808.1"/>
    </source>
</evidence>
<dbReference type="Pfam" id="PF12627">
    <property type="entry name" value="PolyA_pol_RNAbd"/>
    <property type="match status" value="1"/>
</dbReference>
<dbReference type="GO" id="GO:0016779">
    <property type="term" value="F:nucleotidyltransferase activity"/>
    <property type="evidence" value="ECO:0007669"/>
    <property type="project" value="UniProtKB-KW"/>
</dbReference>
<keyword evidence="10" id="KW-0694">RNA-binding</keyword>
<evidence type="ECO:0000256" key="3">
    <source>
        <dbReference type="ARBA" id="ARBA00022694"/>
    </source>
</evidence>
<dbReference type="SUPFAM" id="SSF81301">
    <property type="entry name" value="Nucleotidyltransferase"/>
    <property type="match status" value="1"/>
</dbReference>
<comment type="cofactor">
    <cofactor evidence="1">
        <name>Mg(2+)</name>
        <dbReference type="ChEBI" id="CHEBI:18420"/>
    </cofactor>
</comment>
<keyword evidence="3" id="KW-0819">tRNA processing</keyword>
<evidence type="ECO:0000256" key="2">
    <source>
        <dbReference type="ARBA" id="ARBA00022679"/>
    </source>
</evidence>
<keyword evidence="2" id="KW-0808">Transferase</keyword>
<dbReference type="InterPro" id="IPR050124">
    <property type="entry name" value="tRNA_CCA-adding_enzyme"/>
</dbReference>
<evidence type="ECO:0000256" key="10">
    <source>
        <dbReference type="ARBA" id="ARBA00022884"/>
    </source>
</evidence>
<evidence type="ECO:0000256" key="8">
    <source>
        <dbReference type="ARBA" id="ARBA00022840"/>
    </source>
</evidence>
<feature type="domain" description="Poly A polymerase head" evidence="11">
    <location>
        <begin position="3"/>
        <end position="121"/>
    </location>
</feature>
<dbReference type="GO" id="GO:0008033">
    <property type="term" value="P:tRNA processing"/>
    <property type="evidence" value="ECO:0007669"/>
    <property type="project" value="UniProtKB-KW"/>
</dbReference>
<accession>A0A383B325</accession>
<evidence type="ECO:0000256" key="1">
    <source>
        <dbReference type="ARBA" id="ARBA00001946"/>
    </source>
</evidence>
<dbReference type="SUPFAM" id="SSF81891">
    <property type="entry name" value="Poly A polymerase C-terminal region-like"/>
    <property type="match status" value="1"/>
</dbReference>
<dbReference type="PANTHER" id="PTHR47545">
    <property type="entry name" value="MULTIFUNCTIONAL CCA PROTEIN"/>
    <property type="match status" value="1"/>
</dbReference>
<keyword evidence="7" id="KW-0692">RNA repair</keyword>
<keyword evidence="9" id="KW-0460">Magnesium</keyword>
<keyword evidence="5" id="KW-0479">Metal-binding</keyword>
<dbReference type="InterPro" id="IPR032828">
    <property type="entry name" value="PolyA_RNA-bd"/>
</dbReference>
<dbReference type="GO" id="GO:0005524">
    <property type="term" value="F:ATP binding"/>
    <property type="evidence" value="ECO:0007669"/>
    <property type="project" value="UniProtKB-KW"/>
</dbReference>